<accession>A0A2S9YQG2</accession>
<comment type="caution">
    <text evidence="9">The sequence shown here is derived from an EMBL/GenBank/DDBJ whole genome shotgun (WGS) entry which is preliminary data.</text>
</comment>
<evidence type="ECO:0000256" key="6">
    <source>
        <dbReference type="ARBA" id="ARBA00039970"/>
    </source>
</evidence>
<organism evidence="9 10">
    <name type="scientific">Enhygromyxa salina</name>
    <dbReference type="NCBI Taxonomy" id="215803"/>
    <lineage>
        <taxon>Bacteria</taxon>
        <taxon>Pseudomonadati</taxon>
        <taxon>Myxococcota</taxon>
        <taxon>Polyangia</taxon>
        <taxon>Nannocystales</taxon>
        <taxon>Nannocystaceae</taxon>
        <taxon>Enhygromyxa</taxon>
    </lineage>
</organism>
<dbReference type="InterPro" id="IPR027417">
    <property type="entry name" value="P-loop_NTPase"/>
</dbReference>
<dbReference type="Proteomes" id="UP000238823">
    <property type="component" value="Unassembled WGS sequence"/>
</dbReference>
<evidence type="ECO:0000313" key="10">
    <source>
        <dbReference type="Proteomes" id="UP000238823"/>
    </source>
</evidence>
<dbReference type="Pfam" id="PF02562">
    <property type="entry name" value="PhoH"/>
    <property type="match status" value="1"/>
</dbReference>
<dbReference type="PANTHER" id="PTHR30473:SF1">
    <property type="entry name" value="PHOH-LIKE PROTEIN"/>
    <property type="match status" value="1"/>
</dbReference>
<evidence type="ECO:0000259" key="8">
    <source>
        <dbReference type="Pfam" id="PF02562"/>
    </source>
</evidence>
<keyword evidence="3" id="KW-0963">Cytoplasm</keyword>
<dbReference type="AlphaFoldDB" id="A0A2S9YQG2"/>
<evidence type="ECO:0000256" key="1">
    <source>
        <dbReference type="ARBA" id="ARBA00004496"/>
    </source>
</evidence>
<evidence type="ECO:0000313" key="9">
    <source>
        <dbReference type="EMBL" id="PRQ07299.1"/>
    </source>
</evidence>
<dbReference type="EMBL" id="PVNL01000057">
    <property type="protein sequence ID" value="PRQ07299.1"/>
    <property type="molecule type" value="Genomic_DNA"/>
</dbReference>
<reference evidence="9 10" key="1">
    <citation type="submission" date="2018-03" db="EMBL/GenBank/DDBJ databases">
        <title>Draft Genome Sequences of the Obligatory Marine Myxobacteria Enhygromyxa salina SWB007.</title>
        <authorList>
            <person name="Poehlein A."/>
            <person name="Moghaddam J.A."/>
            <person name="Harms H."/>
            <person name="Alanjari M."/>
            <person name="Koenig G.M."/>
            <person name="Daniel R."/>
            <person name="Schaeberle T.F."/>
        </authorList>
    </citation>
    <scope>NUCLEOTIDE SEQUENCE [LARGE SCALE GENOMIC DNA]</scope>
    <source>
        <strain evidence="9 10">SWB007</strain>
    </source>
</reference>
<dbReference type="PANTHER" id="PTHR30473">
    <property type="entry name" value="PROTEIN PHOH"/>
    <property type="match status" value="1"/>
</dbReference>
<sequence length="385" mass="41699">MARCRVTLGKGIILSSETRKLVFNDQRALQLVLGSPTESKRVVAELERATGVALHLRGTEVTLAGDPEGFDLVTRLLEQMFSLARAGRPMLPTDVARGIEILRQDGKAVLTGVYDDVIIAKSSGKNIAPRSLAQKRYVDAMRRNNLVFGVGPAGTGKTFLAVAMAVRRLQDKQVRRIILSRPAVEAGENLGFLPGTLEEKVSPYMRPLYDGLYDMLDGPKVQRMMEQGVIEVAPLAYMRGRTLNDAFVILDEAQNTTREQMKMLLTRIGVGTFTVVTGDPSQRDLDGRERSGLNHAIRVLSGISSVSVCPFSPNDVMRHPLVQDIVRAYEADSRDRAERRDGRRGNANGASPNHALSPGNGEPGGGAGSQDPQAATEAGLDGGDK</sequence>
<comment type="subcellular location">
    <subcellularLocation>
        <location evidence="1">Cytoplasm</location>
    </subcellularLocation>
</comment>
<dbReference type="FunFam" id="3.40.50.300:FF:000013">
    <property type="entry name" value="PhoH family ATPase"/>
    <property type="match status" value="1"/>
</dbReference>
<dbReference type="InterPro" id="IPR003714">
    <property type="entry name" value="PhoH"/>
</dbReference>
<protein>
    <recommendedName>
        <fullName evidence="6">PhoH-like protein</fullName>
    </recommendedName>
</protein>
<evidence type="ECO:0000256" key="4">
    <source>
        <dbReference type="ARBA" id="ARBA00022741"/>
    </source>
</evidence>
<dbReference type="InterPro" id="IPR051451">
    <property type="entry name" value="PhoH2-like"/>
</dbReference>
<evidence type="ECO:0000256" key="5">
    <source>
        <dbReference type="ARBA" id="ARBA00022840"/>
    </source>
</evidence>
<name>A0A2S9YQG2_9BACT</name>
<keyword evidence="4" id="KW-0547">Nucleotide-binding</keyword>
<proteinExistence type="inferred from homology"/>
<evidence type="ECO:0000256" key="2">
    <source>
        <dbReference type="ARBA" id="ARBA00010393"/>
    </source>
</evidence>
<feature type="region of interest" description="Disordered" evidence="7">
    <location>
        <begin position="332"/>
        <end position="385"/>
    </location>
</feature>
<dbReference type="Gene3D" id="3.40.50.300">
    <property type="entry name" value="P-loop containing nucleotide triphosphate hydrolases"/>
    <property type="match status" value="1"/>
</dbReference>
<gene>
    <name evidence="9" type="primary">ybeZ</name>
    <name evidence="9" type="ORF">ENSA7_30090</name>
</gene>
<evidence type="ECO:0000256" key="7">
    <source>
        <dbReference type="SAM" id="MobiDB-lite"/>
    </source>
</evidence>
<dbReference type="GO" id="GO:0005524">
    <property type="term" value="F:ATP binding"/>
    <property type="evidence" value="ECO:0007669"/>
    <property type="project" value="UniProtKB-KW"/>
</dbReference>
<dbReference type="GO" id="GO:0005829">
    <property type="term" value="C:cytosol"/>
    <property type="evidence" value="ECO:0007669"/>
    <property type="project" value="TreeGrafter"/>
</dbReference>
<feature type="compositionally biased region" description="Basic and acidic residues" evidence="7">
    <location>
        <begin position="332"/>
        <end position="344"/>
    </location>
</feature>
<keyword evidence="5" id="KW-0067">ATP-binding</keyword>
<feature type="domain" description="PhoH-like protein" evidence="8">
    <location>
        <begin position="127"/>
        <end position="330"/>
    </location>
</feature>
<dbReference type="SUPFAM" id="SSF52540">
    <property type="entry name" value="P-loop containing nucleoside triphosphate hydrolases"/>
    <property type="match status" value="1"/>
</dbReference>
<evidence type="ECO:0000256" key="3">
    <source>
        <dbReference type="ARBA" id="ARBA00022490"/>
    </source>
</evidence>
<comment type="similarity">
    <text evidence="2">Belongs to the PhoH family.</text>
</comment>